<feature type="repeat" description="Solcar" evidence="8">
    <location>
        <begin position="89"/>
        <end position="178"/>
    </location>
</feature>
<gene>
    <name evidence="11" type="ORF">NDN08_004494</name>
</gene>
<evidence type="ECO:0000256" key="9">
    <source>
        <dbReference type="RuleBase" id="RU000488"/>
    </source>
</evidence>
<evidence type="ECO:0000256" key="8">
    <source>
        <dbReference type="PROSITE-ProRule" id="PRU00282"/>
    </source>
</evidence>
<comment type="similarity">
    <text evidence="2 9">Belongs to the mitochondrial carrier (TC 2.A.29) family.</text>
</comment>
<evidence type="ECO:0000256" key="1">
    <source>
        <dbReference type="ARBA" id="ARBA00004141"/>
    </source>
</evidence>
<proteinExistence type="inferred from homology"/>
<evidence type="ECO:0000256" key="7">
    <source>
        <dbReference type="ARBA" id="ARBA00023136"/>
    </source>
</evidence>
<evidence type="ECO:0000256" key="10">
    <source>
        <dbReference type="SAM" id="Phobius"/>
    </source>
</evidence>
<dbReference type="Gene3D" id="1.50.40.10">
    <property type="entry name" value="Mitochondrial carrier domain"/>
    <property type="match status" value="2"/>
</dbReference>
<feature type="repeat" description="Solcar" evidence="8">
    <location>
        <begin position="8"/>
        <end position="85"/>
    </location>
</feature>
<keyword evidence="6 10" id="KW-1133">Transmembrane helix</keyword>
<evidence type="ECO:0008006" key="13">
    <source>
        <dbReference type="Google" id="ProtNLM"/>
    </source>
</evidence>
<dbReference type="SUPFAM" id="SSF103506">
    <property type="entry name" value="Mitochondrial carrier"/>
    <property type="match status" value="1"/>
</dbReference>
<comment type="caution">
    <text evidence="11">The sequence shown here is derived from an EMBL/GenBank/DDBJ whole genome shotgun (WGS) entry which is preliminary data.</text>
</comment>
<dbReference type="Proteomes" id="UP001157974">
    <property type="component" value="Unassembled WGS sequence"/>
</dbReference>
<comment type="subcellular location">
    <subcellularLocation>
        <location evidence="1">Membrane</location>
        <topology evidence="1">Multi-pass membrane protein</topology>
    </subcellularLocation>
</comment>
<keyword evidence="3 9" id="KW-0813">Transport</keyword>
<dbReference type="GO" id="GO:0015215">
    <property type="term" value="F:nucleotide transmembrane transporter activity"/>
    <property type="evidence" value="ECO:0007669"/>
    <property type="project" value="UniProtKB-ARBA"/>
</dbReference>
<feature type="transmembrane region" description="Helical" evidence="10">
    <location>
        <begin position="97"/>
        <end position="115"/>
    </location>
</feature>
<organism evidence="11 12">
    <name type="scientific">Rhodosorus marinus</name>
    <dbReference type="NCBI Taxonomy" id="101924"/>
    <lineage>
        <taxon>Eukaryota</taxon>
        <taxon>Rhodophyta</taxon>
        <taxon>Stylonematophyceae</taxon>
        <taxon>Stylonematales</taxon>
        <taxon>Stylonemataceae</taxon>
        <taxon>Rhodosorus</taxon>
    </lineage>
</organism>
<name>A0AAV8US07_9RHOD</name>
<keyword evidence="5" id="KW-0677">Repeat</keyword>
<protein>
    <recommendedName>
        <fullName evidence="13">ADP,ATP carrier protein</fullName>
    </recommendedName>
</protein>
<feature type="repeat" description="Solcar" evidence="8">
    <location>
        <begin position="185"/>
        <end position="276"/>
    </location>
</feature>
<dbReference type="InterPro" id="IPR044712">
    <property type="entry name" value="SLC25A32-like"/>
</dbReference>
<dbReference type="PANTHER" id="PTHR45683">
    <property type="entry name" value="MITOCHONDRIAL NICOTINAMIDE ADENINE DINUCLEOTIDE TRANSPORTER 1-RELATED-RELATED"/>
    <property type="match status" value="1"/>
</dbReference>
<reference evidence="11 12" key="1">
    <citation type="journal article" date="2023" name="Nat. Commun.">
        <title>Origin of minicircular mitochondrial genomes in red algae.</title>
        <authorList>
            <person name="Lee Y."/>
            <person name="Cho C.H."/>
            <person name="Lee Y.M."/>
            <person name="Park S.I."/>
            <person name="Yang J.H."/>
            <person name="West J.A."/>
            <person name="Bhattacharya D."/>
            <person name="Yoon H.S."/>
        </authorList>
    </citation>
    <scope>NUCLEOTIDE SEQUENCE [LARGE SCALE GENOMIC DNA]</scope>
    <source>
        <strain evidence="11 12">CCMP1338</strain>
        <tissue evidence="11">Whole cell</tissue>
    </source>
</reference>
<dbReference type="PROSITE" id="PS50920">
    <property type="entry name" value="SOLCAR"/>
    <property type="match status" value="3"/>
</dbReference>
<feature type="transmembrane region" description="Helical" evidence="10">
    <location>
        <begin position="57"/>
        <end position="77"/>
    </location>
</feature>
<accession>A0AAV8US07</accession>
<dbReference type="AlphaFoldDB" id="A0AAV8US07"/>
<evidence type="ECO:0000256" key="5">
    <source>
        <dbReference type="ARBA" id="ARBA00022737"/>
    </source>
</evidence>
<feature type="transmembrane region" description="Helical" evidence="10">
    <location>
        <begin position="187"/>
        <end position="206"/>
    </location>
</feature>
<evidence type="ECO:0000256" key="3">
    <source>
        <dbReference type="ARBA" id="ARBA00022448"/>
    </source>
</evidence>
<dbReference type="Pfam" id="PF00153">
    <property type="entry name" value="Mito_carr"/>
    <property type="match status" value="3"/>
</dbReference>
<keyword evidence="12" id="KW-1185">Reference proteome</keyword>
<sequence length="285" mass="31634">MLQNISESERWTNLAAGGFAGFANTLLFYPLDVVKTRMQVEEVTRTSLLTILRKGGLFRGLSVSMLAFVPNWALYWITYEELKVVAGKSTPLVHMTSAVSAGVVTALATSPLWVIKTRMQVEPATPGSKPEYSTIGQSLKKVVGDEGFFALYKGLFPTLIGLLHVAVQFPLYESIRSRLDETPTGSINTIIIASSVSKVVASLVGYPHEVVRSRLQNERMRVSFRHNEVRRATKMVKKMVRNEGFAVFYRGLGPNLLKTVPSTVITFTAYELAKQKLSEGRTKKD</sequence>
<dbReference type="EMBL" id="JAMWBK010000007">
    <property type="protein sequence ID" value="KAJ8903386.1"/>
    <property type="molecule type" value="Genomic_DNA"/>
</dbReference>
<dbReference type="InterPro" id="IPR002067">
    <property type="entry name" value="MCP"/>
</dbReference>
<dbReference type="InterPro" id="IPR023395">
    <property type="entry name" value="MCP_dom_sf"/>
</dbReference>
<evidence type="ECO:0000313" key="12">
    <source>
        <dbReference type="Proteomes" id="UP001157974"/>
    </source>
</evidence>
<evidence type="ECO:0000256" key="2">
    <source>
        <dbReference type="ARBA" id="ARBA00006375"/>
    </source>
</evidence>
<feature type="transmembrane region" description="Helical" evidence="10">
    <location>
        <begin position="148"/>
        <end position="167"/>
    </location>
</feature>
<evidence type="ECO:0000313" key="11">
    <source>
        <dbReference type="EMBL" id="KAJ8903386.1"/>
    </source>
</evidence>
<keyword evidence="4 8" id="KW-0812">Transmembrane</keyword>
<dbReference type="PRINTS" id="PR00926">
    <property type="entry name" value="MITOCARRIER"/>
</dbReference>
<dbReference type="InterPro" id="IPR018108">
    <property type="entry name" value="MCP_transmembrane"/>
</dbReference>
<evidence type="ECO:0000256" key="6">
    <source>
        <dbReference type="ARBA" id="ARBA00022989"/>
    </source>
</evidence>
<keyword evidence="7 8" id="KW-0472">Membrane</keyword>
<evidence type="ECO:0000256" key="4">
    <source>
        <dbReference type="ARBA" id="ARBA00022692"/>
    </source>
</evidence>
<dbReference type="GO" id="GO:0016020">
    <property type="term" value="C:membrane"/>
    <property type="evidence" value="ECO:0007669"/>
    <property type="project" value="UniProtKB-SubCell"/>
</dbReference>
<feature type="transmembrane region" description="Helical" evidence="10">
    <location>
        <begin position="12"/>
        <end position="31"/>
    </location>
</feature>